<gene>
    <name evidence="2" type="ORF">THS5294_01541</name>
</gene>
<evidence type="ECO:0000313" key="2">
    <source>
        <dbReference type="EMBL" id="CUH60252.1"/>
    </source>
</evidence>
<evidence type="ECO:0000256" key="1">
    <source>
        <dbReference type="SAM" id="Phobius"/>
    </source>
</evidence>
<protein>
    <submittedName>
        <fullName evidence="2">Uncharacterized protein</fullName>
    </submittedName>
</protein>
<organism evidence="2 3">
    <name type="scientific">Thalassobacter stenotrophicus</name>
    <dbReference type="NCBI Taxonomy" id="266809"/>
    <lineage>
        <taxon>Bacteria</taxon>
        <taxon>Pseudomonadati</taxon>
        <taxon>Pseudomonadota</taxon>
        <taxon>Alphaproteobacteria</taxon>
        <taxon>Rhodobacterales</taxon>
        <taxon>Roseobacteraceae</taxon>
        <taxon>Thalassobacter</taxon>
    </lineage>
</organism>
<sequence length="85" mass="9528">MAVKYVRSDHDFVELEGILGGIHEKGKKFDDGVTRYYDPAKHKWVTQDEIKHQSKLENASSVMVIVAAVVLGGGGFLWMVAQTFF</sequence>
<feature type="transmembrane region" description="Helical" evidence="1">
    <location>
        <begin position="61"/>
        <end position="81"/>
    </location>
</feature>
<dbReference type="AlphaFoldDB" id="A0A0P1EYZ3"/>
<accession>A0A0P1EYZ3</accession>
<dbReference type="RefSeq" id="WP_058123271.1">
    <property type="nucleotide sequence ID" value="NZ_CYRX01000025.1"/>
</dbReference>
<keyword evidence="1" id="KW-0472">Membrane</keyword>
<evidence type="ECO:0000313" key="3">
    <source>
        <dbReference type="Proteomes" id="UP000051298"/>
    </source>
</evidence>
<proteinExistence type="predicted"/>
<reference evidence="2 3" key="1">
    <citation type="submission" date="2015-09" db="EMBL/GenBank/DDBJ databases">
        <authorList>
            <consortium name="Swine Surveillance"/>
        </authorList>
    </citation>
    <scope>NUCLEOTIDE SEQUENCE [LARGE SCALE GENOMIC DNA]</scope>
    <source>
        <strain evidence="2 3">CECT 5294</strain>
    </source>
</reference>
<name>A0A0P1EYZ3_9RHOB</name>
<keyword evidence="1" id="KW-0812">Transmembrane</keyword>
<dbReference type="Proteomes" id="UP000051298">
    <property type="component" value="Unassembled WGS sequence"/>
</dbReference>
<dbReference type="EMBL" id="CYRX01000025">
    <property type="protein sequence ID" value="CUH60252.1"/>
    <property type="molecule type" value="Genomic_DNA"/>
</dbReference>
<keyword evidence="1" id="KW-1133">Transmembrane helix</keyword>